<dbReference type="AlphaFoldDB" id="A0A397VGR1"/>
<dbReference type="Proteomes" id="UP000266673">
    <property type="component" value="Unassembled WGS sequence"/>
</dbReference>
<protein>
    <submittedName>
        <fullName evidence="1">Uncharacterized protein</fullName>
    </submittedName>
</protein>
<sequence>MTINSVDCDTSVIFGITDIVCIVSVNINNTTRYISIQLTQSELSSIPSEIYNLLNVTGLSHQGWRAKTMPFGSYILGLTAYDDNDHNTYHYIYAYDDNHNTQVPLKPPSPFLTNYFGANVIMDNNTLLLASQYTTNNASWSLLTIKLPSAYGLLDDGYDNTLIETTFPPINANVSSSTTTLNITLYINVICQLVTSPSTKSLITVLDKEFQQQ</sequence>
<accession>A0A397VGR1</accession>
<name>A0A397VGR1_9GLOM</name>
<proteinExistence type="predicted"/>
<reference evidence="1 2" key="1">
    <citation type="submission" date="2018-06" db="EMBL/GenBank/DDBJ databases">
        <title>Comparative genomics reveals the genomic features of Rhizophagus irregularis, R. cerebriforme, R. diaphanum and Gigaspora rosea, and their symbiotic lifestyle signature.</title>
        <authorList>
            <person name="Morin E."/>
            <person name="San Clemente H."/>
            <person name="Chen E.C.H."/>
            <person name="De La Providencia I."/>
            <person name="Hainaut M."/>
            <person name="Kuo A."/>
            <person name="Kohler A."/>
            <person name="Murat C."/>
            <person name="Tang N."/>
            <person name="Roy S."/>
            <person name="Loubradou J."/>
            <person name="Henrissat B."/>
            <person name="Grigoriev I.V."/>
            <person name="Corradi N."/>
            <person name="Roux C."/>
            <person name="Martin F.M."/>
        </authorList>
    </citation>
    <scope>NUCLEOTIDE SEQUENCE [LARGE SCALE GENOMIC DNA]</scope>
    <source>
        <strain evidence="1 2">DAOM 194757</strain>
    </source>
</reference>
<evidence type="ECO:0000313" key="2">
    <source>
        <dbReference type="Proteomes" id="UP000266673"/>
    </source>
</evidence>
<comment type="caution">
    <text evidence="1">The sequence shown here is derived from an EMBL/GenBank/DDBJ whole genome shotgun (WGS) entry which is preliminary data.</text>
</comment>
<evidence type="ECO:0000313" key="1">
    <source>
        <dbReference type="EMBL" id="RIB20988.1"/>
    </source>
</evidence>
<dbReference type="EMBL" id="QKWP01000386">
    <property type="protein sequence ID" value="RIB20988.1"/>
    <property type="molecule type" value="Genomic_DNA"/>
</dbReference>
<keyword evidence="2" id="KW-1185">Reference proteome</keyword>
<organism evidence="1 2">
    <name type="scientific">Gigaspora rosea</name>
    <dbReference type="NCBI Taxonomy" id="44941"/>
    <lineage>
        <taxon>Eukaryota</taxon>
        <taxon>Fungi</taxon>
        <taxon>Fungi incertae sedis</taxon>
        <taxon>Mucoromycota</taxon>
        <taxon>Glomeromycotina</taxon>
        <taxon>Glomeromycetes</taxon>
        <taxon>Diversisporales</taxon>
        <taxon>Gigasporaceae</taxon>
        <taxon>Gigaspora</taxon>
    </lineage>
</organism>
<gene>
    <name evidence="1" type="ORF">C2G38_2140885</name>
</gene>